<dbReference type="AlphaFoldDB" id="A0A561S9E6"/>
<dbReference type="OrthoDB" id="3869642at2"/>
<evidence type="ECO:0000313" key="1">
    <source>
        <dbReference type="EMBL" id="TWF71499.1"/>
    </source>
</evidence>
<keyword evidence="2" id="KW-1185">Reference proteome</keyword>
<dbReference type="RefSeq" id="WP_145911709.1">
    <property type="nucleotide sequence ID" value="NZ_BAAAMZ010000023.1"/>
</dbReference>
<evidence type="ECO:0000313" key="2">
    <source>
        <dbReference type="Proteomes" id="UP000317940"/>
    </source>
</evidence>
<dbReference type="Proteomes" id="UP000317940">
    <property type="component" value="Unassembled WGS sequence"/>
</dbReference>
<protein>
    <submittedName>
        <fullName evidence="1">Uncharacterized protein</fullName>
    </submittedName>
</protein>
<proteinExistence type="predicted"/>
<gene>
    <name evidence="1" type="ORF">FHX73_19129</name>
</gene>
<organism evidence="1 2">
    <name type="scientific">Kitasatospora viridis</name>
    <dbReference type="NCBI Taxonomy" id="281105"/>
    <lineage>
        <taxon>Bacteria</taxon>
        <taxon>Bacillati</taxon>
        <taxon>Actinomycetota</taxon>
        <taxon>Actinomycetes</taxon>
        <taxon>Kitasatosporales</taxon>
        <taxon>Streptomycetaceae</taxon>
        <taxon>Kitasatospora</taxon>
    </lineage>
</organism>
<dbReference type="EMBL" id="VIWT01000009">
    <property type="protein sequence ID" value="TWF71499.1"/>
    <property type="molecule type" value="Genomic_DNA"/>
</dbReference>
<accession>A0A561S9E6</accession>
<sequence length="247" mass="26061">MNRRHFAATATAAPAEAAPAAGGAAGREALRRQMLGVLAADLDDRATAAVEVPRILDVCFTWEPPTVEPERMDFLLAYSFGNRAPAGGGDPAKVLYEPGPVNEALADTVARIHRRRPVPVYAQWEIAHFLTGKHGLTDVTAINPVIAADGTITYLSTYGVAAQVAASRKGLPGGIGTAGVVGFRDHVKRCVLTTRLAGIAAAGAPAGQRMPGDYDPQSGQAWTRSRAVYLVHDMGAQLQMLEQELLA</sequence>
<reference evidence="1 2" key="1">
    <citation type="submission" date="2019-06" db="EMBL/GenBank/DDBJ databases">
        <title>Sequencing the genomes of 1000 actinobacteria strains.</title>
        <authorList>
            <person name="Klenk H.-P."/>
        </authorList>
    </citation>
    <scope>NUCLEOTIDE SEQUENCE [LARGE SCALE GENOMIC DNA]</scope>
    <source>
        <strain evidence="1 2">DSM 44826</strain>
    </source>
</reference>
<comment type="caution">
    <text evidence="1">The sequence shown here is derived from an EMBL/GenBank/DDBJ whole genome shotgun (WGS) entry which is preliminary data.</text>
</comment>
<name>A0A561S9E6_9ACTN</name>